<dbReference type="EMBL" id="JAAMPC010000004">
    <property type="protein sequence ID" value="KAG2316170.1"/>
    <property type="molecule type" value="Genomic_DNA"/>
</dbReference>
<evidence type="ECO:0000313" key="4">
    <source>
        <dbReference type="EMBL" id="KAG2316170.1"/>
    </source>
</evidence>
<gene>
    <name evidence="4" type="ORF">Bca52824_019292</name>
</gene>
<organism evidence="4 5">
    <name type="scientific">Brassica carinata</name>
    <name type="common">Ethiopian mustard</name>
    <name type="synonym">Abyssinian cabbage</name>
    <dbReference type="NCBI Taxonomy" id="52824"/>
    <lineage>
        <taxon>Eukaryota</taxon>
        <taxon>Viridiplantae</taxon>
        <taxon>Streptophyta</taxon>
        <taxon>Embryophyta</taxon>
        <taxon>Tracheophyta</taxon>
        <taxon>Spermatophyta</taxon>
        <taxon>Magnoliopsida</taxon>
        <taxon>eudicotyledons</taxon>
        <taxon>Gunneridae</taxon>
        <taxon>Pentapetalae</taxon>
        <taxon>rosids</taxon>
        <taxon>malvids</taxon>
        <taxon>Brassicales</taxon>
        <taxon>Brassicaceae</taxon>
        <taxon>Brassiceae</taxon>
        <taxon>Brassica</taxon>
    </lineage>
</organism>
<comment type="caution">
    <text evidence="4">The sequence shown here is derived from an EMBL/GenBank/DDBJ whole genome shotgun (WGS) entry which is preliminary data.</text>
</comment>
<reference evidence="4 5" key="1">
    <citation type="submission" date="2020-02" db="EMBL/GenBank/DDBJ databases">
        <authorList>
            <person name="Ma Q."/>
            <person name="Huang Y."/>
            <person name="Song X."/>
            <person name="Pei D."/>
        </authorList>
    </citation>
    <scope>NUCLEOTIDE SEQUENCE [LARGE SCALE GENOMIC DNA]</scope>
    <source>
        <strain evidence="4">Sxm20200214</strain>
        <tissue evidence="4">Leaf</tissue>
    </source>
</reference>
<accession>A0A8X7VSN1</accession>
<dbReference type="InterPro" id="IPR057222">
    <property type="entry name" value="DUF7900"/>
</dbReference>
<sequence length="201" mass="23285">MAVSQSSSSVTSHPFDGPPCHCSRRTLLVMALTDANPGRRFYKCYLHGFFTWADREEPHGWQKQSLLEARDQIRRLREDKKSLYNEIAELEKQLALQATAERAQRPEDEEIDGQGMPNLVYSDREKVMRQLFILSWGGFISTTAIIIYMLSSRSNVPVVSRLKSLFYGVYVCDVMYQFLLWCLIMFAMVCIKFLYVLILCC</sequence>
<feature type="coiled-coil region" evidence="1">
    <location>
        <begin position="66"/>
        <end position="100"/>
    </location>
</feature>
<dbReference type="Proteomes" id="UP000886595">
    <property type="component" value="Unassembled WGS sequence"/>
</dbReference>
<evidence type="ECO:0000256" key="1">
    <source>
        <dbReference type="SAM" id="Coils"/>
    </source>
</evidence>
<keyword evidence="2" id="KW-0472">Membrane</keyword>
<feature type="domain" description="DUF7900" evidence="3">
    <location>
        <begin position="58"/>
        <end position="92"/>
    </location>
</feature>
<feature type="transmembrane region" description="Helical" evidence="2">
    <location>
        <begin position="178"/>
        <end position="200"/>
    </location>
</feature>
<feature type="transmembrane region" description="Helical" evidence="2">
    <location>
        <begin position="131"/>
        <end position="150"/>
    </location>
</feature>
<evidence type="ECO:0000256" key="2">
    <source>
        <dbReference type="SAM" id="Phobius"/>
    </source>
</evidence>
<protein>
    <recommendedName>
        <fullName evidence="3">DUF7900 domain-containing protein</fullName>
    </recommendedName>
</protein>
<evidence type="ECO:0000313" key="5">
    <source>
        <dbReference type="Proteomes" id="UP000886595"/>
    </source>
</evidence>
<dbReference type="Pfam" id="PF25464">
    <property type="entry name" value="DUF7900"/>
    <property type="match status" value="1"/>
</dbReference>
<keyword evidence="5" id="KW-1185">Reference proteome</keyword>
<proteinExistence type="predicted"/>
<keyword evidence="2" id="KW-0812">Transmembrane</keyword>
<evidence type="ECO:0000259" key="3">
    <source>
        <dbReference type="Pfam" id="PF25464"/>
    </source>
</evidence>
<keyword evidence="1" id="KW-0175">Coiled coil</keyword>
<dbReference type="AlphaFoldDB" id="A0A8X7VSN1"/>
<name>A0A8X7VSN1_BRACI</name>
<keyword evidence="2" id="KW-1133">Transmembrane helix</keyword>
<dbReference type="PANTHER" id="PTHR33248">
    <property type="entry name" value="ZINC ION-BINDING PROTEIN"/>
    <property type="match status" value="1"/>
</dbReference>